<feature type="transmembrane region" description="Helical" evidence="1">
    <location>
        <begin position="38"/>
        <end position="64"/>
    </location>
</feature>
<dbReference type="InterPro" id="IPR031360">
    <property type="entry name" value="TrpP"/>
</dbReference>
<dbReference type="RefSeq" id="WP_039255905.1">
    <property type="nucleotide sequence ID" value="NZ_JENJ01000049.1"/>
</dbReference>
<feature type="transmembrane region" description="Helical" evidence="1">
    <location>
        <begin position="106"/>
        <end position="131"/>
    </location>
</feature>
<dbReference type="Gene3D" id="1.10.1760.20">
    <property type="match status" value="1"/>
</dbReference>
<accession>A0A0A0I0T3</accession>
<evidence type="ECO:0000256" key="1">
    <source>
        <dbReference type="SAM" id="Phobius"/>
    </source>
</evidence>
<evidence type="ECO:0000313" key="2">
    <source>
        <dbReference type="EMBL" id="KGM95049.1"/>
    </source>
</evidence>
<keyword evidence="1" id="KW-0812">Transmembrane</keyword>
<proteinExistence type="predicted"/>
<dbReference type="Proteomes" id="UP000030012">
    <property type="component" value="Unassembled WGS sequence"/>
</dbReference>
<gene>
    <name evidence="2" type="ORF">Z968_10105</name>
</gene>
<comment type="caution">
    <text evidence="2">The sequence shown here is derived from an EMBL/GenBank/DDBJ whole genome shotgun (WGS) entry which is preliminary data.</text>
</comment>
<feature type="transmembrane region" description="Helical" evidence="1">
    <location>
        <begin position="12"/>
        <end position="32"/>
    </location>
</feature>
<feature type="transmembrane region" description="Helical" evidence="1">
    <location>
        <begin position="137"/>
        <end position="158"/>
    </location>
</feature>
<dbReference type="AlphaFoldDB" id="A0A0A0I0T3"/>
<keyword evidence="1" id="KW-0472">Membrane</keyword>
<name>A0A0A0I0T3_CLONO</name>
<protein>
    <submittedName>
        <fullName evidence="2">Tryptophan transporter</fullName>
    </submittedName>
</protein>
<dbReference type="Pfam" id="PF17099">
    <property type="entry name" value="TrpP"/>
    <property type="match status" value="1"/>
</dbReference>
<sequence>MKTNFKKSIINSLLIAIGFILHQIAPPILFGMKPDLSLIMMFIIILLNDDYKTALISGILYGVLTALTTTFPGGQPANIIDKIVTSNVIYLSLIPFRNKFNNQVKVIVETFIGTIVSGTVFIFAAAFLVGINQSISSLFLAVVLPATVLNSIIAPIIYNGIKLSLKHSNTNIF</sequence>
<dbReference type="OrthoDB" id="2243651at2"/>
<reference evidence="2 3" key="1">
    <citation type="submission" date="2014-01" db="EMBL/GenBank/DDBJ databases">
        <title>Plasmidome dynamics in the species complex Clostridium novyi sensu lato converts strains of independent lineages into distinctly different pathogens.</title>
        <authorList>
            <person name="Skarin H."/>
            <person name="Segerman B."/>
        </authorList>
    </citation>
    <scope>NUCLEOTIDE SEQUENCE [LARGE SCALE GENOMIC DNA]</scope>
    <source>
        <strain evidence="2 3">4552</strain>
    </source>
</reference>
<keyword evidence="1" id="KW-1133">Transmembrane helix</keyword>
<evidence type="ECO:0000313" key="3">
    <source>
        <dbReference type="Proteomes" id="UP000030012"/>
    </source>
</evidence>
<dbReference type="EMBL" id="JENJ01000049">
    <property type="protein sequence ID" value="KGM95049.1"/>
    <property type="molecule type" value="Genomic_DNA"/>
</dbReference>
<organism evidence="2 3">
    <name type="scientific">Clostridium novyi A str. 4552</name>
    <dbReference type="NCBI Taxonomy" id="1444289"/>
    <lineage>
        <taxon>Bacteria</taxon>
        <taxon>Bacillati</taxon>
        <taxon>Bacillota</taxon>
        <taxon>Clostridia</taxon>
        <taxon>Eubacteriales</taxon>
        <taxon>Clostridiaceae</taxon>
        <taxon>Clostridium</taxon>
    </lineage>
</organism>